<evidence type="ECO:0000256" key="1">
    <source>
        <dbReference type="SAM" id="MobiDB-lite"/>
    </source>
</evidence>
<gene>
    <name evidence="3" type="ORF">ATK36_4253</name>
</gene>
<reference evidence="3 4" key="1">
    <citation type="submission" date="2017-10" db="EMBL/GenBank/DDBJ databases">
        <title>Sequencing the genomes of 1000 actinobacteria strains.</title>
        <authorList>
            <person name="Klenk H.-P."/>
        </authorList>
    </citation>
    <scope>NUCLEOTIDE SEQUENCE [LARGE SCALE GENOMIC DNA]</scope>
    <source>
        <strain evidence="3 4">DSM 46092</strain>
    </source>
</reference>
<evidence type="ECO:0000259" key="2">
    <source>
        <dbReference type="Pfam" id="PF10979"/>
    </source>
</evidence>
<comment type="caution">
    <text evidence="3">The sequence shown here is derived from an EMBL/GenBank/DDBJ whole genome shotgun (WGS) entry which is preliminary data.</text>
</comment>
<feature type="region of interest" description="Disordered" evidence="1">
    <location>
        <begin position="1"/>
        <end position="46"/>
    </location>
</feature>
<dbReference type="Pfam" id="PF10979">
    <property type="entry name" value="DUF2786"/>
    <property type="match status" value="1"/>
</dbReference>
<evidence type="ECO:0000313" key="3">
    <source>
        <dbReference type="EMBL" id="PFG49124.1"/>
    </source>
</evidence>
<feature type="domain" description="DUF2786" evidence="2">
    <location>
        <begin position="224"/>
        <end position="262"/>
    </location>
</feature>
<keyword evidence="4" id="KW-1185">Reference proteome</keyword>
<evidence type="ECO:0000313" key="4">
    <source>
        <dbReference type="Proteomes" id="UP000243542"/>
    </source>
</evidence>
<accession>A0A2A9FCN7</accession>
<dbReference type="AlphaFoldDB" id="A0A2A9FCN7"/>
<dbReference type="InterPro" id="IPR024498">
    <property type="entry name" value="DUF2786"/>
</dbReference>
<dbReference type="EMBL" id="PDJK01000002">
    <property type="protein sequence ID" value="PFG49124.1"/>
    <property type="molecule type" value="Genomic_DNA"/>
</dbReference>
<organism evidence="3 4">
    <name type="scientific">Amycolatopsis sulphurea</name>
    <dbReference type="NCBI Taxonomy" id="76022"/>
    <lineage>
        <taxon>Bacteria</taxon>
        <taxon>Bacillati</taxon>
        <taxon>Actinomycetota</taxon>
        <taxon>Actinomycetes</taxon>
        <taxon>Pseudonocardiales</taxon>
        <taxon>Pseudonocardiaceae</taxon>
        <taxon>Amycolatopsis</taxon>
    </lineage>
</organism>
<proteinExistence type="predicted"/>
<name>A0A2A9FCN7_9PSEU</name>
<sequence>MGKRNREKRAAKKRARGGQGPTPPRHGGFSSAAAEDFWTPPPPMVSPELVANELTHAAHAHASGHPSAAEDFATTFTRGRFAAATRTVAMGAGIALASVLGRLWEAGWTPADVCEYARRNVGDEATGLLVDGIAADTAKHASATVDERWVAQVQGIGADVWWSHDRPHFLQWAERAGVVMAQALLTVTGLLAELMTLPELPVIVPPPGSRVARATRSARGVDQKVLGRVRGLLAKAESTQFPEEAEALSAKAQELMNRYAFERALLDADAHRKQTASSTRMWLDAPYVEAKSHLVAAIAQANRCRSVFYAKLGFVALVGEEMDLEITELLTTSLLVQATHAMVAEGRHITRTGSSRTRSFRRSFLVSYAVRIGERLAEAGSRAHDPVEDARLLPVLTDRSRVVEETFEAMFSGALVQRSAPVSNGAGWQAGRAAADHADLTIEREAVDA</sequence>
<feature type="compositionally biased region" description="Basic residues" evidence="1">
    <location>
        <begin position="1"/>
        <end position="16"/>
    </location>
</feature>
<dbReference type="RefSeq" id="WP_098513080.1">
    <property type="nucleotide sequence ID" value="NZ_JBIAKZ010000001.1"/>
</dbReference>
<protein>
    <submittedName>
        <fullName evidence="3">Uncharacterized protein DUF2786</fullName>
    </submittedName>
</protein>
<dbReference type="Proteomes" id="UP000243542">
    <property type="component" value="Unassembled WGS sequence"/>
</dbReference>